<dbReference type="EMBL" id="FN869859">
    <property type="protein sequence ID" value="CCC81610.1"/>
    <property type="molecule type" value="Genomic_DNA"/>
</dbReference>
<dbReference type="AlphaFoldDB" id="G4RPW5"/>
<dbReference type="RefSeq" id="WP_014126866.1">
    <property type="nucleotide sequence ID" value="NC_016070.1"/>
</dbReference>
<dbReference type="HOGENOM" id="CLU_1187836_0_0_2"/>
<evidence type="ECO:0000313" key="2">
    <source>
        <dbReference type="Proteomes" id="UP000002654"/>
    </source>
</evidence>
<proteinExistence type="predicted"/>
<dbReference type="STRING" id="768679.TTX_0961"/>
<dbReference type="KEGG" id="ttn:TTX_0961"/>
<dbReference type="Proteomes" id="UP000002654">
    <property type="component" value="Chromosome"/>
</dbReference>
<evidence type="ECO:0000313" key="1">
    <source>
        <dbReference type="EMBL" id="CCC81610.1"/>
    </source>
</evidence>
<dbReference type="PaxDb" id="768679-TTX_0961"/>
<dbReference type="eggNOG" id="arCOG14031">
    <property type="taxonomic scope" value="Archaea"/>
</dbReference>
<keyword evidence="2" id="KW-1185">Reference proteome</keyword>
<reference evidence="1 2" key="1">
    <citation type="journal article" date="2011" name="PLoS ONE">
        <title>The complete genome sequence of Thermoproteus tenax: a physiologically versatile member of the Crenarchaeota.</title>
        <authorList>
            <person name="Siebers B."/>
            <person name="Zaparty M."/>
            <person name="Raddatz G."/>
            <person name="Tjaden B."/>
            <person name="Albers S.V."/>
            <person name="Bell S.D."/>
            <person name="Blombach F."/>
            <person name="Kletzin A."/>
            <person name="Kyrpides N."/>
            <person name="Lanz C."/>
            <person name="Plagens A."/>
            <person name="Rampp M."/>
            <person name="Rosinus A."/>
            <person name="von Jan M."/>
            <person name="Makarova K.S."/>
            <person name="Klenk H.P."/>
            <person name="Schuster S.C."/>
            <person name="Hensel R."/>
        </authorList>
    </citation>
    <scope>NUCLEOTIDE SEQUENCE [LARGE SCALE GENOMIC DNA]</scope>
    <source>
        <strain evidence="2">ATCC 35583 / DSM 2078 / JCM 9277 / NBRC 100435 / Kra 1</strain>
    </source>
</reference>
<organism evidence="1 2">
    <name type="scientific">Thermoproteus tenax (strain ATCC 35583 / DSM 2078 / JCM 9277 / NBRC 100435 / Kra 1)</name>
    <dbReference type="NCBI Taxonomy" id="768679"/>
    <lineage>
        <taxon>Archaea</taxon>
        <taxon>Thermoproteota</taxon>
        <taxon>Thermoprotei</taxon>
        <taxon>Thermoproteales</taxon>
        <taxon>Thermoproteaceae</taxon>
        <taxon>Thermoproteus</taxon>
    </lineage>
</organism>
<sequence>MKVKVDILAVREAELLVERLRSAGAVVVDPYPEAIPTLLQDKLLYLSSSIYGNLSPLPLFEFGKGGRRYVLSNRVHAELAELLPDLKVIHVDVREEALYPFAALALVLNDLGLTRLNRKFLNEYVCPEIQQLDQDDVPLAREIREVLSKYFKLWRRGTLWRLCGLGPINGEKSDINIDTIAVRIVESNRKLKPSISVDELEIGLRGEDKALLARVARGLRIPGFRAELEELLRRYDL</sequence>
<name>G4RPW5_THETK</name>
<protein>
    <submittedName>
        <fullName evidence="1">Uncharacterized protein</fullName>
    </submittedName>
</protein>
<dbReference type="PATRIC" id="fig|768679.9.peg.970"/>
<dbReference type="OrthoDB" id="381524at2157"/>
<dbReference type="GeneID" id="11261852"/>
<gene>
    <name evidence="1" type="ordered locus">TTX_0961</name>
</gene>
<accession>G4RPW5</accession>